<gene>
    <name evidence="2" type="ORF">MONBRDRAFT_31913</name>
</gene>
<dbReference type="SMART" id="SM00248">
    <property type="entry name" value="ANK"/>
    <property type="match status" value="2"/>
</dbReference>
<dbReference type="PANTHER" id="PTHR46224:SF58">
    <property type="match status" value="1"/>
</dbReference>
<dbReference type="InterPro" id="IPR051616">
    <property type="entry name" value="Cul2-RING_E3_ligase_SR"/>
</dbReference>
<protein>
    <submittedName>
        <fullName evidence="2">Uncharacterized protein</fullName>
    </submittedName>
</protein>
<dbReference type="STRING" id="81824.A9UW78"/>
<proteinExistence type="predicted"/>
<evidence type="ECO:0000313" key="2">
    <source>
        <dbReference type="EMBL" id="EDQ90516.1"/>
    </source>
</evidence>
<dbReference type="OMA" id="RRCNECI"/>
<feature type="repeat" description="ANK" evidence="1">
    <location>
        <begin position="322"/>
        <end position="354"/>
    </location>
</feature>
<name>A9UW78_MONBE</name>
<dbReference type="Pfam" id="PF12796">
    <property type="entry name" value="Ank_2"/>
    <property type="match status" value="1"/>
</dbReference>
<reference evidence="2 3" key="1">
    <citation type="journal article" date="2008" name="Nature">
        <title>The genome of the choanoflagellate Monosiga brevicollis and the origin of metazoans.</title>
        <authorList>
            <consortium name="JGI Sequencing"/>
            <person name="King N."/>
            <person name="Westbrook M.J."/>
            <person name="Young S.L."/>
            <person name="Kuo A."/>
            <person name="Abedin M."/>
            <person name="Chapman J."/>
            <person name="Fairclough S."/>
            <person name="Hellsten U."/>
            <person name="Isogai Y."/>
            <person name="Letunic I."/>
            <person name="Marr M."/>
            <person name="Pincus D."/>
            <person name="Putnam N."/>
            <person name="Rokas A."/>
            <person name="Wright K.J."/>
            <person name="Zuzow R."/>
            <person name="Dirks W."/>
            <person name="Good M."/>
            <person name="Goodstein D."/>
            <person name="Lemons D."/>
            <person name="Li W."/>
            <person name="Lyons J.B."/>
            <person name="Morris A."/>
            <person name="Nichols S."/>
            <person name="Richter D.J."/>
            <person name="Salamov A."/>
            <person name="Bork P."/>
            <person name="Lim W.A."/>
            <person name="Manning G."/>
            <person name="Miller W.T."/>
            <person name="McGinnis W."/>
            <person name="Shapiro H."/>
            <person name="Tjian R."/>
            <person name="Grigoriev I.V."/>
            <person name="Rokhsar D."/>
        </authorList>
    </citation>
    <scope>NUCLEOTIDE SEQUENCE [LARGE SCALE GENOMIC DNA]</scope>
    <source>
        <strain evidence="3">MX1 / ATCC 50154</strain>
    </source>
</reference>
<dbReference type="AlphaFoldDB" id="A9UW78"/>
<evidence type="ECO:0000256" key="1">
    <source>
        <dbReference type="PROSITE-ProRule" id="PRU00023"/>
    </source>
</evidence>
<dbReference type="Proteomes" id="UP000001357">
    <property type="component" value="Unassembled WGS sequence"/>
</dbReference>
<evidence type="ECO:0000313" key="3">
    <source>
        <dbReference type="Proteomes" id="UP000001357"/>
    </source>
</evidence>
<dbReference type="eggNOG" id="ENOG502SBMK">
    <property type="taxonomic scope" value="Eukaryota"/>
</dbReference>
<dbReference type="GeneID" id="5889895"/>
<organism evidence="2 3">
    <name type="scientific">Monosiga brevicollis</name>
    <name type="common">Choanoflagellate</name>
    <dbReference type="NCBI Taxonomy" id="81824"/>
    <lineage>
        <taxon>Eukaryota</taxon>
        <taxon>Choanoflagellata</taxon>
        <taxon>Craspedida</taxon>
        <taxon>Salpingoecidae</taxon>
        <taxon>Monosiga</taxon>
    </lineage>
</organism>
<keyword evidence="1" id="KW-0040">ANK repeat</keyword>
<dbReference type="InterPro" id="IPR036770">
    <property type="entry name" value="Ankyrin_rpt-contain_sf"/>
</dbReference>
<dbReference type="RefSeq" id="XP_001744567.1">
    <property type="nucleotide sequence ID" value="XM_001744515.1"/>
</dbReference>
<keyword evidence="3" id="KW-1185">Reference proteome</keyword>
<sequence length="686" mass="74401">MGCAPSTQHQMVLPYEVTQEASTSSTEQRGVSIIMLQRILEHPRFKPTMTTADVCRAIIMPESKKAGCAYAALPEFAQDELLVGRATHFVSHAWAYSYNDLVDALAGFAGGHSKQRPYFWVDLMLVDQNNDLSRPHQWWSTTFKNSIQELGHTVAVMMPYDAPKNISRAWVLWELFCTLTTGTELSIAFHPDSYRRFRAALHHNLGQFMQMVEAVDAEKSEAFDPSDREQIHRAIREEIGFTKLNAQIRSGLLGVFLAGVARGIEKGTHTLDHARPLLEAGANPNMLATILTPLAVAAGAGLEPLAELLFSYNVEVNRQMPARNTALHVAALEGQARMVQLLLAHGADATKRNGDGLTAQQAAQARINAIEALAVEGLHAEAPQQLWRHAQGCIQALNMNAFKSLLSMPNPPEAILIHDEALCLIFAVAVPQAQEGPLAYHKAASANFYRDPGFKDRMLDFAWQAPLPPTTVSRLEALVAKEAGKRAVQVFEAGGAFRAFVLAVLAAQQAQHSQLWSLARSEVATLNKRAQDFVARMQAESTAQESLMAAFRRLGSDHGIVIAAGLLMVAAGAPALDSTAIAARVATTPTSTWSNMFIHGGESRALAALQTVTRAELASEAEAQGLYDCCVAHLLATLGEEAVQALSLVTVRPVNLNEELQAQMEQLQAVTRLLTAATAVGAHSCP</sequence>
<dbReference type="PROSITE" id="PS50297">
    <property type="entry name" value="ANK_REP_REGION"/>
    <property type="match status" value="1"/>
</dbReference>
<dbReference type="InterPro" id="IPR002110">
    <property type="entry name" value="Ankyrin_rpt"/>
</dbReference>
<accession>A9UW78</accession>
<dbReference type="EMBL" id="CH991547">
    <property type="protein sequence ID" value="EDQ90516.1"/>
    <property type="molecule type" value="Genomic_DNA"/>
</dbReference>
<dbReference type="PANTHER" id="PTHR46224">
    <property type="entry name" value="ANKYRIN REPEAT FAMILY PROTEIN"/>
    <property type="match status" value="1"/>
</dbReference>
<dbReference type="Gene3D" id="1.25.40.20">
    <property type="entry name" value="Ankyrin repeat-containing domain"/>
    <property type="match status" value="1"/>
</dbReference>
<dbReference type="SUPFAM" id="SSF48403">
    <property type="entry name" value="Ankyrin repeat"/>
    <property type="match status" value="1"/>
</dbReference>
<dbReference type="InParanoid" id="A9UW78"/>
<dbReference type="KEGG" id="mbr:MONBRDRAFT_31913"/>
<dbReference type="PROSITE" id="PS50088">
    <property type="entry name" value="ANK_REPEAT"/>
    <property type="match status" value="1"/>
</dbReference>